<dbReference type="InterPro" id="IPR012334">
    <property type="entry name" value="Pectin_lyas_fold"/>
</dbReference>
<protein>
    <recommendedName>
        <fullName evidence="2">Right handed beta helix domain-containing protein</fullName>
    </recommendedName>
</protein>
<evidence type="ECO:0000313" key="1">
    <source>
        <dbReference type="EMBL" id="GAI04192.1"/>
    </source>
</evidence>
<dbReference type="AlphaFoldDB" id="X1KAZ3"/>
<dbReference type="EMBL" id="BARV01005839">
    <property type="protein sequence ID" value="GAI04192.1"/>
    <property type="molecule type" value="Genomic_DNA"/>
</dbReference>
<evidence type="ECO:0008006" key="2">
    <source>
        <dbReference type="Google" id="ProtNLM"/>
    </source>
</evidence>
<reference evidence="1" key="1">
    <citation type="journal article" date="2014" name="Front. Microbiol.">
        <title>High frequency of phylogenetically diverse reductive dehalogenase-homologous genes in deep subseafloor sedimentary metagenomes.</title>
        <authorList>
            <person name="Kawai M."/>
            <person name="Futagami T."/>
            <person name="Toyoda A."/>
            <person name="Takaki Y."/>
            <person name="Nishi S."/>
            <person name="Hori S."/>
            <person name="Arai W."/>
            <person name="Tsubouchi T."/>
            <person name="Morono Y."/>
            <person name="Uchiyama I."/>
            <person name="Ito T."/>
            <person name="Fujiyama A."/>
            <person name="Inagaki F."/>
            <person name="Takami H."/>
        </authorList>
    </citation>
    <scope>NUCLEOTIDE SEQUENCE</scope>
    <source>
        <strain evidence="1">Expedition CK06-06</strain>
    </source>
</reference>
<feature type="non-terminal residue" evidence="1">
    <location>
        <position position="527"/>
    </location>
</feature>
<organism evidence="1">
    <name type="scientific">marine sediment metagenome</name>
    <dbReference type="NCBI Taxonomy" id="412755"/>
    <lineage>
        <taxon>unclassified sequences</taxon>
        <taxon>metagenomes</taxon>
        <taxon>ecological metagenomes</taxon>
    </lineage>
</organism>
<sequence>PITVLVRGGTYYLSEPLVFGCADSGTDLQPITYAAYPGEKPTISGGVKLKVKWQRYRDGIMKCSVPVGTDFNQLFINGKRQMRARYPNFDPEKPLVGEGGYINTTAAGDREFTYDPKTFTKKKWAKPTEAIIHIFPGSYWNNFQFQVKSVDWDRRLIKLGEGGWQTALLDNPDDFFGTALSEGSHFFIDNVFEELDAPGEWYLDKEKSILYYMPPTKLELTGAQVEVSLLKRLIEVKGSRQKPVRHLCFEGFRFAHTSATFMDNYITPSTGDWGIHRGGAVYMEGVEDCAVENCFFDAVGGNALYISHHARRIRVYGNTFAYTGDSAVCLVGKSHVIEGGNMPCPFCGAKSYWSFGPDPEDYPAYCLISNNLMHHIGVYGKQTAGVFMAIALKNTISHNHIHHMPRSSICMNDPFWGGHIIEYNYIHDTVKETDDHGPINSWGRGHYWCVKHYGGGVYHDPGDVKRDAKFTTIIRHNFIREKVTEFLPYGSSNLGIDMDDGSANFHVYNNLVIGAGVQNRDGSHRII</sequence>
<feature type="non-terminal residue" evidence="1">
    <location>
        <position position="1"/>
    </location>
</feature>
<proteinExistence type="predicted"/>
<comment type="caution">
    <text evidence="1">The sequence shown here is derived from an EMBL/GenBank/DDBJ whole genome shotgun (WGS) entry which is preliminary data.</text>
</comment>
<dbReference type="PANTHER" id="PTHR36453">
    <property type="entry name" value="SECRETED PROTEIN-RELATED"/>
    <property type="match status" value="1"/>
</dbReference>
<dbReference type="InterPro" id="IPR011050">
    <property type="entry name" value="Pectin_lyase_fold/virulence"/>
</dbReference>
<dbReference type="Gene3D" id="2.160.20.10">
    <property type="entry name" value="Single-stranded right-handed beta-helix, Pectin lyase-like"/>
    <property type="match status" value="2"/>
</dbReference>
<dbReference type="SUPFAM" id="SSF51126">
    <property type="entry name" value="Pectin lyase-like"/>
    <property type="match status" value="1"/>
</dbReference>
<accession>X1KAZ3</accession>
<gene>
    <name evidence="1" type="ORF">S06H3_11878</name>
</gene>
<dbReference type="PANTHER" id="PTHR36453:SF1">
    <property type="entry name" value="RIGHT HANDED BETA HELIX DOMAIN-CONTAINING PROTEIN"/>
    <property type="match status" value="1"/>
</dbReference>
<name>X1KAZ3_9ZZZZ</name>